<sequence length="106" mass="12342">MPKLIIVPKDKEAETALDYDLATSEQIVELNLTNEAFEKLWNEGVFSLINKTSNSNIDQFEDEHITDLNYISNSFIELKKISDDIEDIIKMFELAITYNTSIHFYF</sequence>
<accession>A0A2X2Z656</accession>
<dbReference type="InterPro" id="IPR038223">
    <property type="entry name" value="DMP12_sf"/>
</dbReference>
<evidence type="ECO:0000313" key="1">
    <source>
        <dbReference type="EMBL" id="SDJ39765.1"/>
    </source>
</evidence>
<gene>
    <name evidence="2" type="ORF">NCTC13492_02992</name>
    <name evidence="1" type="ORF">SAMN05421542_3430</name>
</gene>
<keyword evidence="3" id="KW-1185">Reference proteome</keyword>
<dbReference type="EMBL" id="FNEG01000005">
    <property type="protein sequence ID" value="SDJ39765.1"/>
    <property type="molecule type" value="Genomic_DNA"/>
</dbReference>
<protein>
    <submittedName>
        <fullName evidence="2">Uncharacterized protein</fullName>
    </submittedName>
</protein>
<proteinExistence type="predicted"/>
<dbReference type="Proteomes" id="UP000199426">
    <property type="component" value="Unassembled WGS sequence"/>
</dbReference>
<name>A0A2X2Z656_CHRJE</name>
<dbReference type="EMBL" id="UAWB01000012">
    <property type="protein sequence ID" value="SQB45930.1"/>
    <property type="molecule type" value="Genomic_DNA"/>
</dbReference>
<organism evidence="2 4">
    <name type="scientific">Chryseobacterium jejuense</name>
    <dbReference type="NCBI Taxonomy" id="445960"/>
    <lineage>
        <taxon>Bacteria</taxon>
        <taxon>Pseudomonadati</taxon>
        <taxon>Bacteroidota</taxon>
        <taxon>Flavobacteriia</taxon>
        <taxon>Flavobacteriales</taxon>
        <taxon>Weeksellaceae</taxon>
        <taxon>Chryseobacterium group</taxon>
        <taxon>Chryseobacterium</taxon>
    </lineage>
</organism>
<dbReference type="OrthoDB" id="671624at2"/>
<dbReference type="Proteomes" id="UP000251670">
    <property type="component" value="Unassembled WGS sequence"/>
</dbReference>
<evidence type="ECO:0000313" key="3">
    <source>
        <dbReference type="Proteomes" id="UP000199426"/>
    </source>
</evidence>
<reference evidence="1 3" key="1">
    <citation type="submission" date="2016-10" db="EMBL/GenBank/DDBJ databases">
        <authorList>
            <person name="Varghese N."/>
            <person name="Submissions S."/>
        </authorList>
    </citation>
    <scope>NUCLEOTIDE SEQUENCE [LARGE SCALE GENOMIC DNA]</scope>
    <source>
        <strain evidence="1 3">DSM 19299</strain>
    </source>
</reference>
<dbReference type="STRING" id="445960.SAMN05421542_3430"/>
<dbReference type="Gene3D" id="3.40.1760.20">
    <property type="match status" value="1"/>
</dbReference>
<reference evidence="2 4" key="2">
    <citation type="submission" date="2018-06" db="EMBL/GenBank/DDBJ databases">
        <authorList>
            <consortium name="Pathogen Informatics"/>
            <person name="Doyle S."/>
        </authorList>
    </citation>
    <scope>NUCLEOTIDE SEQUENCE [LARGE SCALE GENOMIC DNA]</scope>
    <source>
        <strain evidence="2 4">NCTC13492</strain>
    </source>
</reference>
<dbReference type="AlphaFoldDB" id="A0A2X2Z656"/>
<evidence type="ECO:0000313" key="2">
    <source>
        <dbReference type="EMBL" id="SQB45930.1"/>
    </source>
</evidence>
<dbReference type="RefSeq" id="WP_089737652.1">
    <property type="nucleotide sequence ID" value="NZ_FNEG01000005.1"/>
</dbReference>
<evidence type="ECO:0000313" key="4">
    <source>
        <dbReference type="Proteomes" id="UP000251670"/>
    </source>
</evidence>